<name>A0A1I3JI95_9HYPH</name>
<dbReference type="EMBL" id="FORF01000004">
    <property type="protein sequence ID" value="SFI59635.1"/>
    <property type="molecule type" value="Genomic_DNA"/>
</dbReference>
<keyword evidence="2" id="KW-1185">Reference proteome</keyword>
<sequence>MTNEFYIEHDSPLSDLRPGRSFDERAAIWLDAAHELVSRKIVWDRELHGHGEEVSLLLTNRQADHLAMGLALLASHFRRAAA</sequence>
<protein>
    <submittedName>
        <fullName evidence="1">Uncharacterized protein</fullName>
    </submittedName>
</protein>
<reference evidence="2" key="1">
    <citation type="submission" date="2016-10" db="EMBL/GenBank/DDBJ databases">
        <authorList>
            <person name="Varghese N."/>
            <person name="Submissions S."/>
        </authorList>
    </citation>
    <scope>NUCLEOTIDE SEQUENCE [LARGE SCALE GENOMIC DNA]</scope>
    <source>
        <strain evidence="2">DSM 21857</strain>
    </source>
</reference>
<dbReference type="AlphaFoldDB" id="A0A1I3JI95"/>
<evidence type="ECO:0000313" key="2">
    <source>
        <dbReference type="Proteomes" id="UP000242763"/>
    </source>
</evidence>
<accession>A0A1I3JI95</accession>
<organism evidence="1 2">
    <name type="scientific">Aquamicrobium aerolatum DSM 21857</name>
    <dbReference type="NCBI Taxonomy" id="1121003"/>
    <lineage>
        <taxon>Bacteria</taxon>
        <taxon>Pseudomonadati</taxon>
        <taxon>Pseudomonadota</taxon>
        <taxon>Alphaproteobacteria</taxon>
        <taxon>Hyphomicrobiales</taxon>
        <taxon>Phyllobacteriaceae</taxon>
        <taxon>Aerobium</taxon>
    </lineage>
</organism>
<dbReference type="Proteomes" id="UP000242763">
    <property type="component" value="Unassembled WGS sequence"/>
</dbReference>
<evidence type="ECO:0000313" key="1">
    <source>
        <dbReference type="EMBL" id="SFI59635.1"/>
    </source>
</evidence>
<dbReference type="STRING" id="1121003.SAMN03080618_00857"/>
<gene>
    <name evidence="1" type="ORF">SAMN03080618_00857</name>
</gene>
<proteinExistence type="predicted"/>